<comment type="caution">
    <text evidence="2">The sequence shown here is derived from an EMBL/GenBank/DDBJ whole genome shotgun (WGS) entry which is preliminary data.</text>
</comment>
<keyword evidence="1" id="KW-1133">Transmembrane helix</keyword>
<dbReference type="Proteomes" id="UP000265916">
    <property type="component" value="Unassembled WGS sequence"/>
</dbReference>
<keyword evidence="3" id="KW-1185">Reference proteome</keyword>
<evidence type="ECO:0000256" key="1">
    <source>
        <dbReference type="SAM" id="Phobius"/>
    </source>
</evidence>
<keyword evidence="1" id="KW-0812">Transmembrane</keyword>
<keyword evidence="1" id="KW-0472">Membrane</keyword>
<feature type="transmembrane region" description="Helical" evidence="1">
    <location>
        <begin position="106"/>
        <end position="125"/>
    </location>
</feature>
<feature type="transmembrane region" description="Helical" evidence="1">
    <location>
        <begin position="6"/>
        <end position="24"/>
    </location>
</feature>
<evidence type="ECO:0000313" key="2">
    <source>
        <dbReference type="EMBL" id="RIY40607.1"/>
    </source>
</evidence>
<reference evidence="2 3" key="1">
    <citation type="submission" date="2017-08" db="EMBL/GenBank/DDBJ databases">
        <title>Reclassification of Bisgaard taxon 37 and 44.</title>
        <authorList>
            <person name="Christensen H."/>
        </authorList>
    </citation>
    <scope>NUCLEOTIDE SEQUENCE [LARGE SCALE GENOMIC DNA]</scope>
    <source>
        <strain evidence="2 3">111</strain>
    </source>
</reference>
<gene>
    <name evidence="2" type="ORF">CKF58_00375</name>
</gene>
<dbReference type="EMBL" id="NRJG01000005">
    <property type="protein sequence ID" value="RIY40607.1"/>
    <property type="molecule type" value="Genomic_DNA"/>
</dbReference>
<dbReference type="RefSeq" id="WP_119530010.1">
    <property type="nucleotide sequence ID" value="NZ_JBHSSP010000021.1"/>
</dbReference>
<dbReference type="AlphaFoldDB" id="A0A3A1YX27"/>
<feature type="transmembrane region" description="Helical" evidence="1">
    <location>
        <begin position="269"/>
        <end position="294"/>
    </location>
</feature>
<dbReference type="OrthoDB" id="5676804at2"/>
<organism evidence="2 3">
    <name type="scientific">Psittacicella hinzii</name>
    <dbReference type="NCBI Taxonomy" id="2028575"/>
    <lineage>
        <taxon>Bacteria</taxon>
        <taxon>Pseudomonadati</taxon>
        <taxon>Pseudomonadota</taxon>
        <taxon>Gammaproteobacteria</taxon>
        <taxon>Pasteurellales</taxon>
        <taxon>Psittacicellaceae</taxon>
        <taxon>Psittacicella</taxon>
    </lineage>
</organism>
<evidence type="ECO:0000313" key="3">
    <source>
        <dbReference type="Proteomes" id="UP000265916"/>
    </source>
</evidence>
<feature type="transmembrane region" description="Helical" evidence="1">
    <location>
        <begin position="36"/>
        <end position="58"/>
    </location>
</feature>
<sequence length="301" mass="33911">MLDNLLHYYPATLAFIAVLLWRFISNIKQDRYRYEPYMATLTTALALIGCGLAINVFHMAHDPLSYLLVIVVSVTLAHAVYLYTINSQRLIDYMASNQILANKRQVISTAALEAIITFFAFATYMKMPTAIYTGLEQLANTFVAGNDSSMTWWIILACIAGRFFSIFIRDSYALIIFWLSFLLYFAVFSALTGGLIYSLQEQVLVQPTNNTYESLTIANIGLPHWLFAAILPYIPAIALLSLTLALKISRKFFYRNRSKEISFSTIIPYVLRTISAIVEPLILSVIAALILLHLGGLFQTN</sequence>
<name>A0A3A1YX27_9GAMM</name>
<accession>A0A3A1YX27</accession>
<feature type="transmembrane region" description="Helical" evidence="1">
    <location>
        <begin position="64"/>
        <end position="85"/>
    </location>
</feature>
<feature type="transmembrane region" description="Helical" evidence="1">
    <location>
        <begin position="150"/>
        <end position="168"/>
    </location>
</feature>
<protein>
    <submittedName>
        <fullName evidence="2">Uncharacterized protein</fullName>
    </submittedName>
</protein>
<feature type="transmembrane region" description="Helical" evidence="1">
    <location>
        <begin position="225"/>
        <end position="248"/>
    </location>
</feature>
<feature type="transmembrane region" description="Helical" evidence="1">
    <location>
        <begin position="175"/>
        <end position="197"/>
    </location>
</feature>
<proteinExistence type="predicted"/>